<name>A0A495VN62_9RHOO</name>
<dbReference type="InterPro" id="IPR016035">
    <property type="entry name" value="Acyl_Trfase/lysoPLipase"/>
</dbReference>
<dbReference type="PROSITE" id="PS51635">
    <property type="entry name" value="PNPLA"/>
    <property type="match status" value="1"/>
</dbReference>
<dbReference type="SUPFAM" id="SSF52151">
    <property type="entry name" value="FabD/lysophospholipase-like"/>
    <property type="match status" value="1"/>
</dbReference>
<evidence type="ECO:0000313" key="8">
    <source>
        <dbReference type="Proteomes" id="UP000270626"/>
    </source>
</evidence>
<feature type="short sequence motif" description="DGA/G" evidence="4">
    <location>
        <begin position="199"/>
        <end position="201"/>
    </location>
</feature>
<feature type="domain" description="PNPLA" evidence="6">
    <location>
        <begin position="54"/>
        <end position="212"/>
    </location>
</feature>
<keyword evidence="1 4" id="KW-0378">Hydrolase</keyword>
<comment type="caution">
    <text evidence="7">The sequence shown here is derived from an EMBL/GenBank/DDBJ whole genome shotgun (WGS) entry which is preliminary data.</text>
</comment>
<dbReference type="Gene3D" id="3.40.1090.10">
    <property type="entry name" value="Cytosolic phospholipase A2 catalytic domain"/>
    <property type="match status" value="1"/>
</dbReference>
<dbReference type="RefSeq" id="WP_121459000.1">
    <property type="nucleotide sequence ID" value="NZ_RBXP01000017.1"/>
</dbReference>
<organism evidence="7 8">
    <name type="scientific">Azonexus fungiphilus</name>
    <dbReference type="NCBI Taxonomy" id="146940"/>
    <lineage>
        <taxon>Bacteria</taxon>
        <taxon>Pseudomonadati</taxon>
        <taxon>Pseudomonadota</taxon>
        <taxon>Betaproteobacteria</taxon>
        <taxon>Rhodocyclales</taxon>
        <taxon>Azonexaceae</taxon>
        <taxon>Azonexus</taxon>
    </lineage>
</organism>
<dbReference type="CDD" id="cd07205">
    <property type="entry name" value="Pat_PNPLA6_PNPLA7_NTE1_like"/>
    <property type="match status" value="1"/>
</dbReference>
<feature type="active site" description="Nucleophile" evidence="4">
    <location>
        <position position="87"/>
    </location>
</feature>
<protein>
    <submittedName>
        <fullName evidence="7">NTE family protein</fullName>
    </submittedName>
</protein>
<keyword evidence="3 4" id="KW-0443">Lipid metabolism</keyword>
<dbReference type="PANTHER" id="PTHR14226">
    <property type="entry name" value="NEUROPATHY TARGET ESTERASE/SWISS CHEESE D.MELANOGASTER"/>
    <property type="match status" value="1"/>
</dbReference>
<proteinExistence type="predicted"/>
<dbReference type="Pfam" id="PF01734">
    <property type="entry name" value="Patatin"/>
    <property type="match status" value="1"/>
</dbReference>
<evidence type="ECO:0000256" key="2">
    <source>
        <dbReference type="ARBA" id="ARBA00022963"/>
    </source>
</evidence>
<dbReference type="GO" id="GO:0016042">
    <property type="term" value="P:lipid catabolic process"/>
    <property type="evidence" value="ECO:0007669"/>
    <property type="project" value="UniProtKB-UniRule"/>
</dbReference>
<evidence type="ECO:0000256" key="1">
    <source>
        <dbReference type="ARBA" id="ARBA00022801"/>
    </source>
</evidence>
<evidence type="ECO:0000256" key="5">
    <source>
        <dbReference type="SAM" id="MobiDB-lite"/>
    </source>
</evidence>
<dbReference type="GO" id="GO:0016787">
    <property type="term" value="F:hydrolase activity"/>
    <property type="evidence" value="ECO:0007669"/>
    <property type="project" value="UniProtKB-UniRule"/>
</dbReference>
<dbReference type="AlphaFoldDB" id="A0A495VN62"/>
<feature type="active site" description="Proton acceptor" evidence="4">
    <location>
        <position position="199"/>
    </location>
</feature>
<gene>
    <name evidence="7" type="ORF">DFR40_2709</name>
</gene>
<dbReference type="InterPro" id="IPR050301">
    <property type="entry name" value="NTE"/>
</dbReference>
<evidence type="ECO:0000256" key="3">
    <source>
        <dbReference type="ARBA" id="ARBA00023098"/>
    </source>
</evidence>
<feature type="compositionally biased region" description="Pro residues" evidence="5">
    <location>
        <begin position="30"/>
        <end position="47"/>
    </location>
</feature>
<keyword evidence="2 4" id="KW-0442">Lipid degradation</keyword>
<evidence type="ECO:0000313" key="7">
    <source>
        <dbReference type="EMBL" id="RKT50774.1"/>
    </source>
</evidence>
<evidence type="ECO:0000256" key="4">
    <source>
        <dbReference type="PROSITE-ProRule" id="PRU01161"/>
    </source>
</evidence>
<feature type="short sequence motif" description="GXSXG" evidence="4">
    <location>
        <begin position="85"/>
        <end position="89"/>
    </location>
</feature>
<sequence>MTEVRPPLAARRALLTAGALWLAGCTTLPAPRPETPPPPTAVPQAPPRKPKIGLALGGGAARGFAHIGVIKMLEAQGIVPDYVVGTSAGAVVGALYAGGFDAFAMQKLAIQLDETLFADWTLRGPGLLKGEALQSFVNKHLRQRPLERLKLPFGAVATDLNSGERVFFRTGDSGMAVRASAAVPGIFQPVAINGRLYVDGGLTSPVPVRAAREMGADFVIAVDISAIPDGQPVDSMSAILWQTTTIMGGVIGKSELAGADVVIRPRLPYVKSWDFAARHEAMIEGERAALAALPGIRQKLAL</sequence>
<keyword evidence="8" id="KW-1185">Reference proteome</keyword>
<accession>A0A495VN62</accession>
<reference evidence="7 8" key="1">
    <citation type="submission" date="2018-10" db="EMBL/GenBank/DDBJ databases">
        <title>Genomic Encyclopedia of Type Strains, Phase IV (KMG-IV): sequencing the most valuable type-strain genomes for metagenomic binning, comparative biology and taxonomic classification.</title>
        <authorList>
            <person name="Goeker M."/>
        </authorList>
    </citation>
    <scope>NUCLEOTIDE SEQUENCE [LARGE SCALE GENOMIC DNA]</scope>
    <source>
        <strain evidence="7 8">DSM 23841</strain>
    </source>
</reference>
<feature type="region of interest" description="Disordered" evidence="5">
    <location>
        <begin position="28"/>
        <end position="47"/>
    </location>
</feature>
<comment type="caution">
    <text evidence="4">Lacks conserved residue(s) required for the propagation of feature annotation.</text>
</comment>
<dbReference type="PROSITE" id="PS51257">
    <property type="entry name" value="PROKAR_LIPOPROTEIN"/>
    <property type="match status" value="1"/>
</dbReference>
<evidence type="ECO:0000259" key="6">
    <source>
        <dbReference type="PROSITE" id="PS51635"/>
    </source>
</evidence>
<dbReference type="PANTHER" id="PTHR14226:SF76">
    <property type="entry name" value="NTE FAMILY PROTEIN RSSA"/>
    <property type="match status" value="1"/>
</dbReference>
<dbReference type="InterPro" id="IPR002641">
    <property type="entry name" value="PNPLA_dom"/>
</dbReference>
<dbReference type="OrthoDB" id="5290098at2"/>
<dbReference type="Proteomes" id="UP000270626">
    <property type="component" value="Unassembled WGS sequence"/>
</dbReference>
<dbReference type="EMBL" id="RBXP01000017">
    <property type="protein sequence ID" value="RKT50774.1"/>
    <property type="molecule type" value="Genomic_DNA"/>
</dbReference>